<protein>
    <submittedName>
        <fullName evidence="3">Uncharacterized protein</fullName>
    </submittedName>
</protein>
<sequence length="168" mass="18564">MTIMATKEPREAMPYLVTLTVTRDGRTVYTTIFLGPQTTTPSGSVSTTLEQTTATNQVPMPTTGGDNTAVTALIVFGVFLAVGLIMTLLWWCCLPRHRRHQSTTTSTSSSNYEGRFEDDYPPYPPYAPRQPYPTYARHSPNPPVSPLESIVPDGSDRIGRIYDPHQNG</sequence>
<keyword evidence="2" id="KW-0812">Transmembrane</keyword>
<dbReference type="HOGENOM" id="CLU_1635784_0_0_1"/>
<feature type="compositionally biased region" description="Pro residues" evidence="1">
    <location>
        <begin position="121"/>
        <end position="131"/>
    </location>
</feature>
<name>A0A0A1V5S4_9HYPO</name>
<accession>A0A0A1V5S4</accession>
<evidence type="ECO:0000313" key="4">
    <source>
        <dbReference type="Proteomes" id="UP000030151"/>
    </source>
</evidence>
<dbReference type="Proteomes" id="UP000030151">
    <property type="component" value="Unassembled WGS sequence"/>
</dbReference>
<evidence type="ECO:0000313" key="3">
    <source>
        <dbReference type="EMBL" id="EXV05205.1"/>
    </source>
</evidence>
<keyword evidence="2" id="KW-1133">Transmembrane helix</keyword>
<dbReference type="OrthoDB" id="4941051at2759"/>
<dbReference type="EMBL" id="JELW01000002">
    <property type="protein sequence ID" value="EXV05205.1"/>
    <property type="molecule type" value="Genomic_DNA"/>
</dbReference>
<evidence type="ECO:0000256" key="1">
    <source>
        <dbReference type="SAM" id="MobiDB-lite"/>
    </source>
</evidence>
<evidence type="ECO:0000256" key="2">
    <source>
        <dbReference type="SAM" id="Phobius"/>
    </source>
</evidence>
<feature type="compositionally biased region" description="Basic and acidic residues" evidence="1">
    <location>
        <begin position="154"/>
        <end position="168"/>
    </location>
</feature>
<feature type="region of interest" description="Disordered" evidence="1">
    <location>
        <begin position="101"/>
        <end position="168"/>
    </location>
</feature>
<feature type="transmembrane region" description="Helical" evidence="2">
    <location>
        <begin position="69"/>
        <end position="92"/>
    </location>
</feature>
<reference evidence="3 4" key="1">
    <citation type="submission" date="2014-02" db="EMBL/GenBank/DDBJ databases">
        <title>The genome sequence of the entomopathogenic fungus Metarhizium robertsii ARSEF 2575.</title>
        <authorList>
            <person name="Giuliano Garisto Donzelli B."/>
            <person name="Roe B.A."/>
            <person name="Macmil S.L."/>
            <person name="Krasnoff S.B."/>
            <person name="Gibson D.M."/>
        </authorList>
    </citation>
    <scope>NUCLEOTIDE SEQUENCE [LARGE SCALE GENOMIC DNA]</scope>
    <source>
        <strain evidence="3 4">ARSEF 2575</strain>
    </source>
</reference>
<keyword evidence="2" id="KW-0472">Membrane</keyword>
<organism evidence="3 4">
    <name type="scientific">Metarhizium robertsii</name>
    <dbReference type="NCBI Taxonomy" id="568076"/>
    <lineage>
        <taxon>Eukaryota</taxon>
        <taxon>Fungi</taxon>
        <taxon>Dikarya</taxon>
        <taxon>Ascomycota</taxon>
        <taxon>Pezizomycotina</taxon>
        <taxon>Sordariomycetes</taxon>
        <taxon>Hypocreomycetidae</taxon>
        <taxon>Hypocreales</taxon>
        <taxon>Clavicipitaceae</taxon>
        <taxon>Metarhizium</taxon>
    </lineage>
</organism>
<dbReference type="AlphaFoldDB" id="A0A0A1V5S4"/>
<proteinExistence type="predicted"/>
<gene>
    <name evidence="3" type="ORF">X797_002893</name>
</gene>
<comment type="caution">
    <text evidence="3">The sequence shown here is derived from an EMBL/GenBank/DDBJ whole genome shotgun (WGS) entry which is preliminary data.</text>
</comment>